<evidence type="ECO:0000256" key="3">
    <source>
        <dbReference type="ARBA" id="ARBA00023163"/>
    </source>
</evidence>
<dbReference type="PROSITE" id="PS01124">
    <property type="entry name" value="HTH_ARAC_FAMILY_2"/>
    <property type="match status" value="1"/>
</dbReference>
<keyword evidence="1" id="KW-0805">Transcription regulation</keyword>
<comment type="caution">
    <text evidence="5">The sequence shown here is derived from an EMBL/GenBank/DDBJ whole genome shotgun (WGS) entry which is preliminary data.</text>
</comment>
<dbReference type="EMBL" id="VIKS01000001">
    <property type="protein sequence ID" value="TQV89583.1"/>
    <property type="molecule type" value="Genomic_DNA"/>
</dbReference>
<dbReference type="PROSITE" id="PS00041">
    <property type="entry name" value="HTH_ARAC_FAMILY_1"/>
    <property type="match status" value="1"/>
</dbReference>
<name>A0A545UJG8_9GAMM</name>
<dbReference type="InterPro" id="IPR050204">
    <property type="entry name" value="AraC_XylS_family_regulators"/>
</dbReference>
<evidence type="ECO:0000313" key="5">
    <source>
        <dbReference type="EMBL" id="TQV89583.1"/>
    </source>
</evidence>
<dbReference type="InterPro" id="IPR009057">
    <property type="entry name" value="Homeodomain-like_sf"/>
</dbReference>
<dbReference type="InterPro" id="IPR018062">
    <property type="entry name" value="HTH_AraC-typ_CS"/>
</dbReference>
<sequence>MSHKLNQILFSSSSIGIGLFDCPIGQPDFRNTGPIKNYLIAFPRTAIKIRHSHMKEAFIADSTLVTLYNDGQEYERYALSDYGDRCDWLTVSPAIAQSIEQFNYDSINAFPRNGYKKGLDSSPCLFPITHCASSPTAYAQFKYLIMGLQNKQKLDSLLVEETALNIFNTIIQSAFSSRGIKASPKRSTTHQRHQKLVQHTQEILTATYKQNISLANLAKSLNCSTYHLCRIYHRMTGSSIHQTINQLRLREALHGLTESEHDLASLGIQLGYSDHSHFSLSFRKTYGLSPSQFRHHSLSQNKIKLPIDA</sequence>
<dbReference type="OrthoDB" id="9812985at2"/>
<dbReference type="RefSeq" id="WP_142891647.1">
    <property type="nucleotide sequence ID" value="NZ_ML660160.1"/>
</dbReference>
<gene>
    <name evidence="5" type="ORF">FLL46_01485</name>
</gene>
<dbReference type="AlphaFoldDB" id="A0A545UJG8"/>
<keyword evidence="6" id="KW-1185">Reference proteome</keyword>
<dbReference type="InterPro" id="IPR020449">
    <property type="entry name" value="Tscrpt_reg_AraC-type_HTH"/>
</dbReference>
<dbReference type="SMART" id="SM00342">
    <property type="entry name" value="HTH_ARAC"/>
    <property type="match status" value="1"/>
</dbReference>
<proteinExistence type="predicted"/>
<dbReference type="Gene3D" id="1.10.10.60">
    <property type="entry name" value="Homeodomain-like"/>
    <property type="match status" value="2"/>
</dbReference>
<dbReference type="PRINTS" id="PR00032">
    <property type="entry name" value="HTHARAC"/>
</dbReference>
<dbReference type="Pfam" id="PF12833">
    <property type="entry name" value="HTH_18"/>
    <property type="match status" value="1"/>
</dbReference>
<evidence type="ECO:0000256" key="1">
    <source>
        <dbReference type="ARBA" id="ARBA00023015"/>
    </source>
</evidence>
<protein>
    <submittedName>
        <fullName evidence="5">Helix-turn-helix transcriptional regulator</fullName>
    </submittedName>
</protein>
<dbReference type="Proteomes" id="UP000315439">
    <property type="component" value="Unassembled WGS sequence"/>
</dbReference>
<dbReference type="SUPFAM" id="SSF46689">
    <property type="entry name" value="Homeodomain-like"/>
    <property type="match status" value="2"/>
</dbReference>
<feature type="domain" description="HTH araC/xylS-type" evidence="4">
    <location>
        <begin position="198"/>
        <end position="296"/>
    </location>
</feature>
<reference evidence="5 6" key="1">
    <citation type="submission" date="2019-07" db="EMBL/GenBank/DDBJ databases">
        <title>Draft genome for Aliikangiella sp. M105.</title>
        <authorList>
            <person name="Wang G."/>
        </authorList>
    </citation>
    <scope>NUCLEOTIDE SEQUENCE [LARGE SCALE GENOMIC DNA]</scope>
    <source>
        <strain evidence="5 6">M105</strain>
    </source>
</reference>
<dbReference type="PANTHER" id="PTHR46796:SF2">
    <property type="entry name" value="TRANSCRIPTIONAL REGULATORY PROTEIN"/>
    <property type="match status" value="1"/>
</dbReference>
<evidence type="ECO:0000256" key="2">
    <source>
        <dbReference type="ARBA" id="ARBA00023125"/>
    </source>
</evidence>
<evidence type="ECO:0000313" key="6">
    <source>
        <dbReference type="Proteomes" id="UP000315439"/>
    </source>
</evidence>
<accession>A0A545UJG8</accession>
<dbReference type="GO" id="GO:0043565">
    <property type="term" value="F:sequence-specific DNA binding"/>
    <property type="evidence" value="ECO:0007669"/>
    <property type="project" value="InterPro"/>
</dbReference>
<keyword evidence="3" id="KW-0804">Transcription</keyword>
<dbReference type="InterPro" id="IPR018060">
    <property type="entry name" value="HTH_AraC"/>
</dbReference>
<dbReference type="PANTHER" id="PTHR46796">
    <property type="entry name" value="HTH-TYPE TRANSCRIPTIONAL ACTIVATOR RHAS-RELATED"/>
    <property type="match status" value="1"/>
</dbReference>
<dbReference type="GO" id="GO:0003700">
    <property type="term" value="F:DNA-binding transcription factor activity"/>
    <property type="evidence" value="ECO:0007669"/>
    <property type="project" value="InterPro"/>
</dbReference>
<organism evidence="5 6">
    <name type="scientific">Aliikangiella coralliicola</name>
    <dbReference type="NCBI Taxonomy" id="2592383"/>
    <lineage>
        <taxon>Bacteria</taxon>
        <taxon>Pseudomonadati</taxon>
        <taxon>Pseudomonadota</taxon>
        <taxon>Gammaproteobacteria</taxon>
        <taxon>Oceanospirillales</taxon>
        <taxon>Pleioneaceae</taxon>
        <taxon>Aliikangiella</taxon>
    </lineage>
</organism>
<evidence type="ECO:0000259" key="4">
    <source>
        <dbReference type="PROSITE" id="PS01124"/>
    </source>
</evidence>
<keyword evidence="2" id="KW-0238">DNA-binding</keyword>